<dbReference type="Proteomes" id="UP001410795">
    <property type="component" value="Unassembled WGS sequence"/>
</dbReference>
<dbReference type="InterPro" id="IPR018988">
    <property type="entry name" value="DUF2000"/>
</dbReference>
<dbReference type="RefSeq" id="WP_221856319.1">
    <property type="nucleotide sequence ID" value="NZ_BAAAYV010000002.1"/>
</dbReference>
<dbReference type="SUPFAM" id="SSF102462">
    <property type="entry name" value="Peptidyl-tRNA hydrolase II"/>
    <property type="match status" value="1"/>
</dbReference>
<dbReference type="EMBL" id="BAAAYV010000002">
    <property type="protein sequence ID" value="GAA3649058.1"/>
    <property type="molecule type" value="Genomic_DNA"/>
</dbReference>
<reference evidence="2" key="1">
    <citation type="journal article" date="2019" name="Int. J. Syst. Evol. Microbiol.">
        <title>The Global Catalogue of Microorganisms (GCM) 10K type strain sequencing project: providing services to taxonomists for standard genome sequencing and annotation.</title>
        <authorList>
            <consortium name="The Broad Institute Genomics Platform"/>
            <consortium name="The Broad Institute Genome Sequencing Center for Infectious Disease"/>
            <person name="Wu L."/>
            <person name="Ma J."/>
        </authorList>
    </citation>
    <scope>NUCLEOTIDE SEQUENCE [LARGE SCALE GENOMIC DNA]</scope>
    <source>
        <strain evidence="2">JCM 16546</strain>
    </source>
</reference>
<sequence>MDTPAFGFTADEIDTGAPTRAARLKWVIVVDGGLPAGRIANATACVGAAMGAAVSGLLGPDAVDAEGSSHPGLPWIGCTVLAGDQTQLTTIRSRAASSDGVLVADMPAHAQLTRVYDEYLQEVSHRAPDDLGYLAVALVGPRGRVDRIVGRLPLLT</sequence>
<keyword evidence="2" id="KW-1185">Reference proteome</keyword>
<dbReference type="PIRSF" id="PIRSF033736">
    <property type="entry name" value="UCP033763"/>
    <property type="match status" value="1"/>
</dbReference>
<evidence type="ECO:0000313" key="1">
    <source>
        <dbReference type="EMBL" id="GAA3649058.1"/>
    </source>
</evidence>
<evidence type="ECO:0008006" key="3">
    <source>
        <dbReference type="Google" id="ProtNLM"/>
    </source>
</evidence>
<dbReference type="InterPro" id="IPR017021">
    <property type="entry name" value="UCP033763"/>
</dbReference>
<gene>
    <name evidence="1" type="ORF">GCM10022202_05910</name>
</gene>
<dbReference type="Gene3D" id="3.40.1490.10">
    <property type="entry name" value="Bit1"/>
    <property type="match status" value="1"/>
</dbReference>
<comment type="caution">
    <text evidence="1">The sequence shown here is derived from an EMBL/GenBank/DDBJ whole genome shotgun (WGS) entry which is preliminary data.</text>
</comment>
<name>A0ABP7B4L4_9MICO</name>
<dbReference type="InterPro" id="IPR023476">
    <property type="entry name" value="Pep_tRNA_hydro_II_dom_sf"/>
</dbReference>
<proteinExistence type="predicted"/>
<accession>A0ABP7B4L4</accession>
<protein>
    <recommendedName>
        <fullName evidence="3">DUF2000 domain-containing protein</fullName>
    </recommendedName>
</protein>
<evidence type="ECO:0000313" key="2">
    <source>
        <dbReference type="Proteomes" id="UP001410795"/>
    </source>
</evidence>
<dbReference type="Pfam" id="PF09391">
    <property type="entry name" value="DUF2000"/>
    <property type="match status" value="1"/>
</dbReference>
<organism evidence="1 2">
    <name type="scientific">Microbacterium marinilacus</name>
    <dbReference type="NCBI Taxonomy" id="415209"/>
    <lineage>
        <taxon>Bacteria</taxon>
        <taxon>Bacillati</taxon>
        <taxon>Actinomycetota</taxon>
        <taxon>Actinomycetes</taxon>
        <taxon>Micrococcales</taxon>
        <taxon>Microbacteriaceae</taxon>
        <taxon>Microbacterium</taxon>
    </lineage>
</organism>